<feature type="compositionally biased region" description="Acidic residues" evidence="1">
    <location>
        <begin position="633"/>
        <end position="650"/>
    </location>
</feature>
<dbReference type="GO" id="GO:0003713">
    <property type="term" value="F:transcription coactivator activity"/>
    <property type="evidence" value="ECO:0007669"/>
    <property type="project" value="TreeGrafter"/>
</dbReference>
<gene>
    <name evidence="2" type="ORF">Vbra_2560</name>
</gene>
<proteinExistence type="predicted"/>
<accession>A0A0G4FR34</accession>
<dbReference type="SUPFAM" id="SSF55979">
    <property type="entry name" value="DNA clamp"/>
    <property type="match status" value="1"/>
</dbReference>
<dbReference type="GO" id="GO:0045944">
    <property type="term" value="P:positive regulation of transcription by RNA polymerase II"/>
    <property type="evidence" value="ECO:0007669"/>
    <property type="project" value="TreeGrafter"/>
</dbReference>
<dbReference type="PANTHER" id="PTHR46007:SF8">
    <property type="entry name" value="C2H2-TYPE DOMAIN-CONTAINING PROTEIN"/>
    <property type="match status" value="1"/>
</dbReference>
<feature type="compositionally biased region" description="Gly residues" evidence="1">
    <location>
        <begin position="573"/>
        <end position="587"/>
    </location>
</feature>
<feature type="compositionally biased region" description="Basic residues" evidence="1">
    <location>
        <begin position="616"/>
        <end position="628"/>
    </location>
</feature>
<protein>
    <submittedName>
        <fullName evidence="2">Uncharacterized protein</fullName>
    </submittedName>
</protein>
<feature type="compositionally biased region" description="Low complexity" evidence="1">
    <location>
        <begin position="253"/>
        <end position="265"/>
    </location>
</feature>
<feature type="compositionally biased region" description="Acidic residues" evidence="1">
    <location>
        <begin position="418"/>
        <end position="432"/>
    </location>
</feature>
<sequence>MAAAMEVVLSPRGAVIFHQVVKCHQKVGKEVALEATGEELKMATMNDAQTVTMVSSFHRSFFWSFVLDPNDPFRATVLTRLLVNALTKTPRGDRLVMSDNTSHAFLSILGDSKHGICTTQCLAYRESDLAAPLPHIGQRPRRHVIRLSAKDLDTVIRHMDKKAGGGGGRGANLTHEMRLCLDRGNQHINFRSYDDVTEDPIPKDDAAQQPHQQQQQQQQAVKRTTRSITITGTSFACFDIGHSSQGDGGGASGAASGSRGSTQGSVPLPKESWFVFPVKEIKALTALAAQVHSEVSLIFNRPGRPVVATIGVKAQMASHDDEYLFQNLTDALIQQLGTYDMGHFETDAGNEGGPVTANLHAWGSILWLSTIDTDMEPYDDDMYFDPTENDQQQPQDAPQPPPAAAAGAGAPPPPAPNDMDDEGLDDLLDGLNDEWLQQQRQQQQQQEQQQQQGGEEGEGNNTAEKEDGMAEGGGEGEGGMEVEVEWEGPNPFAGQHQHHQQEEEQASQRINRRPLNPSPRYANKPRTNNNNNQQQQPAAAAAAAAGGGLRLGQAMRRTRNQHQQQQGAANDNGGVGGGGAAGRGGANDGDDEGEDANFGRHMFGGYVTDPRERILAKSKAKPRQKPRRRWDDVESDEEDFYDDQAEDEEYPATPPRAGNERRVPLEEWMDIEKAFDWGKPKKKKKKQDA</sequence>
<dbReference type="GO" id="GO:0016592">
    <property type="term" value="C:mediator complex"/>
    <property type="evidence" value="ECO:0007669"/>
    <property type="project" value="TreeGrafter"/>
</dbReference>
<feature type="compositionally biased region" description="Low complexity" evidence="1">
    <location>
        <begin position="433"/>
        <end position="453"/>
    </location>
</feature>
<reference evidence="2 3" key="1">
    <citation type="submission" date="2014-11" db="EMBL/GenBank/DDBJ databases">
        <authorList>
            <person name="Zhu J."/>
            <person name="Qi W."/>
            <person name="Song R."/>
        </authorList>
    </citation>
    <scope>NUCLEOTIDE SEQUENCE [LARGE SCALE GENOMIC DNA]</scope>
</reference>
<dbReference type="AlphaFoldDB" id="A0A0G4FR34"/>
<feature type="region of interest" description="Disordered" evidence="1">
    <location>
        <begin position="246"/>
        <end position="265"/>
    </location>
</feature>
<dbReference type="InterPro" id="IPR046938">
    <property type="entry name" value="DNA_clamp_sf"/>
</dbReference>
<feature type="compositionally biased region" description="Low complexity" evidence="1">
    <location>
        <begin position="528"/>
        <end position="544"/>
    </location>
</feature>
<evidence type="ECO:0000313" key="2">
    <source>
        <dbReference type="EMBL" id="CEM16920.1"/>
    </source>
</evidence>
<feature type="compositionally biased region" description="Low complexity" evidence="1">
    <location>
        <begin position="561"/>
        <end position="572"/>
    </location>
</feature>
<feature type="compositionally biased region" description="Low complexity" evidence="1">
    <location>
        <begin position="207"/>
        <end position="225"/>
    </location>
</feature>
<evidence type="ECO:0000256" key="1">
    <source>
        <dbReference type="SAM" id="MobiDB-lite"/>
    </source>
</evidence>
<dbReference type="PANTHER" id="PTHR46007">
    <property type="entry name" value="MEDIATOR OF RNA POLYMERASE II TRANSCRIPTION SUBUNIT 12"/>
    <property type="match status" value="1"/>
</dbReference>
<name>A0A0G4FR34_VITBC</name>
<dbReference type="Gene3D" id="3.70.10.10">
    <property type="match status" value="1"/>
</dbReference>
<feature type="region of interest" description="Disordered" evidence="1">
    <location>
        <begin position="378"/>
        <end position="665"/>
    </location>
</feature>
<evidence type="ECO:0000313" key="3">
    <source>
        <dbReference type="Proteomes" id="UP000041254"/>
    </source>
</evidence>
<dbReference type="InParanoid" id="A0A0G4FR34"/>
<organism evidence="2 3">
    <name type="scientific">Vitrella brassicaformis (strain CCMP3155)</name>
    <dbReference type="NCBI Taxonomy" id="1169540"/>
    <lineage>
        <taxon>Eukaryota</taxon>
        <taxon>Sar</taxon>
        <taxon>Alveolata</taxon>
        <taxon>Colpodellida</taxon>
        <taxon>Vitrellaceae</taxon>
        <taxon>Vitrella</taxon>
    </lineage>
</organism>
<keyword evidence="3" id="KW-1185">Reference proteome</keyword>
<dbReference type="EMBL" id="CDMY01000487">
    <property type="protein sequence ID" value="CEM16920.1"/>
    <property type="molecule type" value="Genomic_DNA"/>
</dbReference>
<dbReference type="InterPro" id="IPR051647">
    <property type="entry name" value="Mediator_comp_sub12"/>
</dbReference>
<dbReference type="VEuPathDB" id="CryptoDB:Vbra_2560"/>
<feature type="region of interest" description="Disordered" evidence="1">
    <location>
        <begin position="195"/>
        <end position="225"/>
    </location>
</feature>
<dbReference type="Proteomes" id="UP000041254">
    <property type="component" value="Unassembled WGS sequence"/>
</dbReference>